<dbReference type="EMBL" id="JRYB01000001">
    <property type="protein sequence ID" value="OIJ39560.1"/>
    <property type="molecule type" value="Genomic_DNA"/>
</dbReference>
<feature type="region of interest" description="Disordered" evidence="1">
    <location>
        <begin position="70"/>
        <end position="93"/>
    </location>
</feature>
<dbReference type="AlphaFoldDB" id="A0A1S2N417"/>
<dbReference type="Proteomes" id="UP000180246">
    <property type="component" value="Unassembled WGS sequence"/>
</dbReference>
<reference evidence="2 3" key="1">
    <citation type="submission" date="2014-10" db="EMBL/GenBank/DDBJ databases">
        <authorList>
            <person name="Seo M.-J."/>
            <person name="Seok Y.J."/>
            <person name="Cha I.-T."/>
        </authorList>
    </citation>
    <scope>NUCLEOTIDE SEQUENCE [LARGE SCALE GENOMIC DNA]</scope>
    <source>
        <strain evidence="2 3">NEU</strain>
    </source>
</reference>
<protein>
    <submittedName>
        <fullName evidence="2">Uncharacterized protein</fullName>
    </submittedName>
</protein>
<organism evidence="2 3">
    <name type="scientific">Massilia timonae</name>
    <dbReference type="NCBI Taxonomy" id="47229"/>
    <lineage>
        <taxon>Bacteria</taxon>
        <taxon>Pseudomonadati</taxon>
        <taxon>Pseudomonadota</taxon>
        <taxon>Betaproteobacteria</taxon>
        <taxon>Burkholderiales</taxon>
        <taxon>Oxalobacteraceae</taxon>
        <taxon>Telluria group</taxon>
        <taxon>Massilia</taxon>
    </lineage>
</organism>
<name>A0A1S2N417_9BURK</name>
<sequence length="121" mass="13285">MAKKMTLSGYLAQRGKKAKALTRGEATLLGIPYPLQAGWPRRYGAVEINEVMLEKLTACAEVARRAAEEKAQRAGVKRAGETSPRPLQPPTAIEPAVSRVVSGFVLRKARRHRGRRPAPWA</sequence>
<comment type="caution">
    <text evidence="2">The sequence shown here is derived from an EMBL/GenBank/DDBJ whole genome shotgun (WGS) entry which is preliminary data.</text>
</comment>
<gene>
    <name evidence="2" type="ORF">LO55_5059</name>
</gene>
<accession>A0A1S2N417</accession>
<evidence type="ECO:0000313" key="3">
    <source>
        <dbReference type="Proteomes" id="UP000180246"/>
    </source>
</evidence>
<evidence type="ECO:0000256" key="1">
    <source>
        <dbReference type="SAM" id="MobiDB-lite"/>
    </source>
</evidence>
<evidence type="ECO:0000313" key="2">
    <source>
        <dbReference type="EMBL" id="OIJ39560.1"/>
    </source>
</evidence>
<dbReference type="RefSeq" id="WP_218145999.1">
    <property type="nucleotide sequence ID" value="NZ_JRYB01000001.1"/>
</dbReference>
<proteinExistence type="predicted"/>